<keyword evidence="3" id="KW-1185">Reference proteome</keyword>
<feature type="region of interest" description="Disordered" evidence="1">
    <location>
        <begin position="28"/>
        <end position="119"/>
    </location>
</feature>
<evidence type="ECO:0000256" key="1">
    <source>
        <dbReference type="SAM" id="MobiDB-lite"/>
    </source>
</evidence>
<accession>A0A4Z1G2M0</accession>
<feature type="region of interest" description="Disordered" evidence="1">
    <location>
        <begin position="452"/>
        <end position="475"/>
    </location>
</feature>
<comment type="caution">
    <text evidence="2">The sequence shown here is derived from an EMBL/GenBank/DDBJ whole genome shotgun (WGS) entry which is preliminary data.</text>
</comment>
<sequence length="498" mass="56454">MADKHHNVIEDADATELNADFNAIEHASTISDSNHEDNTTIDGTPEVLASEMNADTSDEDASASGEDEDSENTRAGTGMSENGEEGERLRENFQQIGSPDDVQPQPARSKQKNSSLDEKYMSFSSGSLIKLLRKPGNLSPRELDYIAGLLKRKKGPVIHHVIGKKVRRSYGSGKKRYHPKNPAELLELLRYTPLQADLGKPNSQEEDNRRWAVVDSQTLPRMDTNKKETICPGLFMRLFDPSSKSRLDDAHHGFLSAASALPLRTKEERQDFLRFHTYWRYRGLTQGISVTSHLSMLTSDHILPRFYGTRKKTEMICANLTLINGYAQITAGFPILRVTDEMRHYEVVSLYGDQEIYGISFFENEYLVPYCVVPDAIITTYKWRDIESWMKQSKCSYQDWYTTWAVPAYQAHEKARVEALVANPDMYEEVESIFVDDKTIDELEALFSAPIQNPRAPRGSQRQTEAEKVEASDFDENLDSNGVERRWVLYGQSGDAAT</sequence>
<proteinExistence type="predicted"/>
<reference evidence="2 3" key="1">
    <citation type="submission" date="2017-12" db="EMBL/GenBank/DDBJ databases">
        <title>Comparative genomics of Botrytis spp.</title>
        <authorList>
            <person name="Valero-Jimenez C.A."/>
            <person name="Tapia P."/>
            <person name="Veloso J."/>
            <person name="Silva-Moreno E."/>
            <person name="Staats M."/>
            <person name="Valdes J.H."/>
            <person name="Van Kan J.A.L."/>
        </authorList>
    </citation>
    <scope>NUCLEOTIDE SEQUENCE [LARGE SCALE GENOMIC DNA]</scope>
    <source>
        <strain evidence="2 3">Bp0003</strain>
    </source>
</reference>
<gene>
    <name evidence="2" type="ORF">BPAE_0016g00110</name>
</gene>
<dbReference type="AlphaFoldDB" id="A0A4Z1G2M0"/>
<evidence type="ECO:0000313" key="2">
    <source>
        <dbReference type="EMBL" id="TGO29289.1"/>
    </source>
</evidence>
<evidence type="ECO:0000313" key="3">
    <source>
        <dbReference type="Proteomes" id="UP000297910"/>
    </source>
</evidence>
<organism evidence="2 3">
    <name type="scientific">Botrytis paeoniae</name>
    <dbReference type="NCBI Taxonomy" id="278948"/>
    <lineage>
        <taxon>Eukaryota</taxon>
        <taxon>Fungi</taxon>
        <taxon>Dikarya</taxon>
        <taxon>Ascomycota</taxon>
        <taxon>Pezizomycotina</taxon>
        <taxon>Leotiomycetes</taxon>
        <taxon>Helotiales</taxon>
        <taxon>Sclerotiniaceae</taxon>
        <taxon>Botrytis</taxon>
    </lineage>
</organism>
<protein>
    <submittedName>
        <fullName evidence="2">Uncharacterized protein</fullName>
    </submittedName>
</protein>
<name>A0A4Z1G2M0_9HELO</name>
<dbReference type="EMBL" id="PQXI01000016">
    <property type="protein sequence ID" value="TGO29289.1"/>
    <property type="molecule type" value="Genomic_DNA"/>
</dbReference>
<feature type="compositionally biased region" description="Acidic residues" evidence="1">
    <location>
        <begin position="56"/>
        <end position="70"/>
    </location>
</feature>
<dbReference type="Proteomes" id="UP000297910">
    <property type="component" value="Unassembled WGS sequence"/>
</dbReference>